<dbReference type="PANTHER" id="PTHR43071">
    <property type="entry name" value="2-AMINO-4-HYDROXY-6-HYDROXYMETHYLDIHYDROPTERIDINE PYROPHOSPHOKINASE"/>
    <property type="match status" value="1"/>
</dbReference>
<evidence type="ECO:0000256" key="3">
    <source>
        <dbReference type="ARBA" id="ARBA00013253"/>
    </source>
</evidence>
<dbReference type="GO" id="GO:0005524">
    <property type="term" value="F:ATP binding"/>
    <property type="evidence" value="ECO:0007669"/>
    <property type="project" value="UniProtKB-KW"/>
</dbReference>
<keyword evidence="8" id="KW-0289">Folate biosynthesis</keyword>
<dbReference type="InterPro" id="IPR000550">
    <property type="entry name" value="Hppk"/>
</dbReference>
<evidence type="ECO:0000256" key="6">
    <source>
        <dbReference type="ARBA" id="ARBA00022777"/>
    </source>
</evidence>
<evidence type="ECO:0000256" key="2">
    <source>
        <dbReference type="ARBA" id="ARBA00005051"/>
    </source>
</evidence>
<evidence type="ECO:0000256" key="1">
    <source>
        <dbReference type="ARBA" id="ARBA00000198"/>
    </source>
</evidence>
<evidence type="ECO:0000256" key="5">
    <source>
        <dbReference type="ARBA" id="ARBA00022741"/>
    </source>
</evidence>
<protein>
    <recommendedName>
        <fullName evidence="3">2-amino-4-hydroxy-6-hydroxymethyldihydropteridine diphosphokinase</fullName>
        <ecNumber evidence="3">2.7.6.3</ecNumber>
    </recommendedName>
</protein>
<dbReference type="PANTHER" id="PTHR43071:SF1">
    <property type="entry name" value="2-AMINO-4-HYDROXY-6-HYDROXYMETHYLDIHYDROPTERIDINE PYROPHOSPHOKINASE"/>
    <property type="match status" value="1"/>
</dbReference>
<evidence type="ECO:0000259" key="9">
    <source>
        <dbReference type="Pfam" id="PF01288"/>
    </source>
</evidence>
<comment type="pathway">
    <text evidence="2">Cofactor biosynthesis; tetrahydrofolate biosynthesis; 2-amino-4-hydroxy-6-hydroxymethyl-7,8-dihydropteridine diphosphate from 7,8-dihydroneopterin triphosphate: step 4/4.</text>
</comment>
<dbReference type="Pfam" id="PF01288">
    <property type="entry name" value="HPPK"/>
    <property type="match status" value="1"/>
</dbReference>
<dbReference type="SUPFAM" id="SSF55083">
    <property type="entry name" value="6-hydroxymethyl-7,8-dihydropterin pyrophosphokinase, HPPK"/>
    <property type="match status" value="1"/>
</dbReference>
<dbReference type="EMBL" id="CP017146">
    <property type="protein sequence ID" value="QHO68893.1"/>
    <property type="molecule type" value="Genomic_DNA"/>
</dbReference>
<evidence type="ECO:0000256" key="4">
    <source>
        <dbReference type="ARBA" id="ARBA00022679"/>
    </source>
</evidence>
<accession>A0A7L5AEQ5</accession>
<dbReference type="Gene3D" id="3.30.70.560">
    <property type="entry name" value="7,8-Dihydro-6-hydroxymethylpterin-pyrophosphokinase HPPK"/>
    <property type="match status" value="1"/>
</dbReference>
<dbReference type="GO" id="GO:0003848">
    <property type="term" value="F:2-amino-4-hydroxy-6-hydroxymethyldihydropteridine diphosphokinase activity"/>
    <property type="evidence" value="ECO:0007669"/>
    <property type="project" value="UniProtKB-EC"/>
</dbReference>
<keyword evidence="7" id="KW-0067">ATP-binding</keyword>
<organism evidence="10 11">
    <name type="scientific">Marisediminicola antarctica</name>
    <dbReference type="NCBI Taxonomy" id="674079"/>
    <lineage>
        <taxon>Bacteria</taxon>
        <taxon>Bacillati</taxon>
        <taxon>Actinomycetota</taxon>
        <taxon>Actinomycetes</taxon>
        <taxon>Micrococcales</taxon>
        <taxon>Microbacteriaceae</taxon>
        <taxon>Marisediminicola</taxon>
    </lineage>
</organism>
<dbReference type="UniPathway" id="UPA00077">
    <property type="reaction ID" value="UER00155"/>
</dbReference>
<dbReference type="NCBIfam" id="TIGR01498">
    <property type="entry name" value="folK"/>
    <property type="match status" value="1"/>
</dbReference>
<dbReference type="OrthoDB" id="9808041at2"/>
<keyword evidence="11" id="KW-1185">Reference proteome</keyword>
<evidence type="ECO:0000256" key="7">
    <source>
        <dbReference type="ARBA" id="ARBA00022840"/>
    </source>
</evidence>
<comment type="catalytic activity">
    <reaction evidence="1">
        <text>6-hydroxymethyl-7,8-dihydropterin + ATP = (7,8-dihydropterin-6-yl)methyl diphosphate + AMP + H(+)</text>
        <dbReference type="Rhea" id="RHEA:11412"/>
        <dbReference type="ChEBI" id="CHEBI:15378"/>
        <dbReference type="ChEBI" id="CHEBI:30616"/>
        <dbReference type="ChEBI" id="CHEBI:44841"/>
        <dbReference type="ChEBI" id="CHEBI:72950"/>
        <dbReference type="ChEBI" id="CHEBI:456215"/>
        <dbReference type="EC" id="2.7.6.3"/>
    </reaction>
</comment>
<dbReference type="CDD" id="cd00483">
    <property type="entry name" value="HPPK"/>
    <property type="match status" value="1"/>
</dbReference>
<dbReference type="EC" id="2.7.6.3" evidence="3"/>
<keyword evidence="6 10" id="KW-0418">Kinase</keyword>
<dbReference type="Proteomes" id="UP000464507">
    <property type="component" value="Chromosome"/>
</dbReference>
<dbReference type="GO" id="GO:0046654">
    <property type="term" value="P:tetrahydrofolate biosynthetic process"/>
    <property type="evidence" value="ECO:0007669"/>
    <property type="project" value="UniProtKB-UniPathway"/>
</dbReference>
<dbReference type="GO" id="GO:0046656">
    <property type="term" value="P:folic acid biosynthetic process"/>
    <property type="evidence" value="ECO:0007669"/>
    <property type="project" value="UniProtKB-KW"/>
</dbReference>
<sequence>MRVELPAVIALGSNLGDREQALRDAVRAIDELPGVVVSAASEIVESPALKPDGVDESAPSYLNAVIAVRSAIGPQQLLDCLNEIEQRLGRVRTERWGDRTLDLDIITAAGPHENNDRLTLPHPRAWQRGFVLVPWAQMNPGAQLPGHGPVADLAAATTDVVLPYPAAPLMATVRSGRPS</sequence>
<dbReference type="AlphaFoldDB" id="A0A7L5AEQ5"/>
<name>A0A7L5AEQ5_9MICO</name>
<dbReference type="KEGG" id="mant:BHD05_03800"/>
<gene>
    <name evidence="10" type="ORF">BHD05_03800</name>
</gene>
<keyword evidence="5" id="KW-0547">Nucleotide-binding</keyword>
<evidence type="ECO:0000256" key="8">
    <source>
        <dbReference type="ARBA" id="ARBA00022909"/>
    </source>
</evidence>
<evidence type="ECO:0000313" key="11">
    <source>
        <dbReference type="Proteomes" id="UP000464507"/>
    </source>
</evidence>
<dbReference type="GO" id="GO:0016301">
    <property type="term" value="F:kinase activity"/>
    <property type="evidence" value="ECO:0007669"/>
    <property type="project" value="UniProtKB-KW"/>
</dbReference>
<dbReference type="InterPro" id="IPR035907">
    <property type="entry name" value="Hppk_sf"/>
</dbReference>
<proteinExistence type="predicted"/>
<feature type="domain" description="7,8-dihydro-6-hydroxymethylpterin-pyrophosphokinase" evidence="9">
    <location>
        <begin position="8"/>
        <end position="140"/>
    </location>
</feature>
<evidence type="ECO:0000313" key="10">
    <source>
        <dbReference type="EMBL" id="QHO68893.1"/>
    </source>
</evidence>
<reference evidence="10 11" key="1">
    <citation type="submission" date="2016-09" db="EMBL/GenBank/DDBJ databases">
        <title>Complete genome sequence of microbes from the polar regions.</title>
        <authorList>
            <person name="Liao L."/>
            <person name="Chen B."/>
        </authorList>
    </citation>
    <scope>NUCLEOTIDE SEQUENCE [LARGE SCALE GENOMIC DNA]</scope>
    <source>
        <strain evidence="10 11">ZS314</strain>
    </source>
</reference>
<keyword evidence="4" id="KW-0808">Transferase</keyword>